<dbReference type="InterPro" id="IPR007569">
    <property type="entry name" value="DUF559"/>
</dbReference>
<dbReference type="GO" id="GO:0004519">
    <property type="term" value="F:endonuclease activity"/>
    <property type="evidence" value="ECO:0007669"/>
    <property type="project" value="UniProtKB-KW"/>
</dbReference>
<keyword evidence="2" id="KW-0347">Helicase</keyword>
<proteinExistence type="predicted"/>
<dbReference type="GO" id="GO:0004386">
    <property type="term" value="F:helicase activity"/>
    <property type="evidence" value="ECO:0007669"/>
    <property type="project" value="UniProtKB-KW"/>
</dbReference>
<reference evidence="3 5" key="2">
    <citation type="submission" date="2018-06" db="EMBL/GenBank/DDBJ databases">
        <authorList>
            <consortium name="Pathogen Informatics"/>
            <person name="Doyle S."/>
        </authorList>
    </citation>
    <scope>NUCLEOTIDE SEQUENCE [LARGE SCALE GENOMIC DNA]</scope>
    <source>
        <strain evidence="3 5">NCTC13560</strain>
    </source>
</reference>
<reference evidence="2 4" key="1">
    <citation type="submission" date="2017-01" db="EMBL/GenBank/DDBJ databases">
        <authorList>
            <person name="Varghese N."/>
            <person name="Submissions S."/>
        </authorList>
    </citation>
    <scope>NUCLEOTIDE SEQUENCE [LARGE SCALE GENOMIC DNA]</scope>
    <source>
        <strain evidence="2 4">ATCC 27950</strain>
    </source>
</reference>
<organism evidence="3 5">
    <name type="scientific">Chryseobacterium indoltheticum</name>
    <dbReference type="NCBI Taxonomy" id="254"/>
    <lineage>
        <taxon>Bacteria</taxon>
        <taxon>Pseudomonadati</taxon>
        <taxon>Bacteroidota</taxon>
        <taxon>Flavobacteriia</taxon>
        <taxon>Flavobacteriales</taxon>
        <taxon>Weeksellaceae</taxon>
        <taxon>Chryseobacterium group</taxon>
        <taxon>Chryseobacterium</taxon>
    </lineage>
</organism>
<gene>
    <name evidence="3" type="ORF">NCTC13560_00552</name>
    <name evidence="2" type="ORF">SAMN05421682_113113</name>
</gene>
<dbReference type="CDD" id="cd01038">
    <property type="entry name" value="Endonuclease_DUF559"/>
    <property type="match status" value="1"/>
</dbReference>
<keyword evidence="2" id="KW-0067">ATP-binding</keyword>
<dbReference type="Proteomes" id="UP000255231">
    <property type="component" value="Unassembled WGS sequence"/>
</dbReference>
<keyword evidence="2" id="KW-0547">Nucleotide-binding</keyword>
<evidence type="ECO:0000259" key="1">
    <source>
        <dbReference type="Pfam" id="PF04480"/>
    </source>
</evidence>
<keyword evidence="3" id="KW-0378">Hydrolase</keyword>
<dbReference type="SUPFAM" id="SSF52980">
    <property type="entry name" value="Restriction endonuclease-like"/>
    <property type="match status" value="1"/>
</dbReference>
<dbReference type="InterPro" id="IPR047216">
    <property type="entry name" value="Endonuclease_DUF559_bact"/>
</dbReference>
<dbReference type="Pfam" id="PF04480">
    <property type="entry name" value="DUF559"/>
    <property type="match status" value="1"/>
</dbReference>
<dbReference type="EMBL" id="FTMF01000013">
    <property type="protein sequence ID" value="SIR16007.1"/>
    <property type="molecule type" value="Genomic_DNA"/>
</dbReference>
<feature type="domain" description="DUF559" evidence="1">
    <location>
        <begin position="23"/>
        <end position="124"/>
    </location>
</feature>
<dbReference type="EMBL" id="UFVS01000001">
    <property type="protein sequence ID" value="SUX41752.1"/>
    <property type="molecule type" value="Genomic_DNA"/>
</dbReference>
<keyword evidence="4" id="KW-1185">Reference proteome</keyword>
<dbReference type="Gene3D" id="3.40.960.10">
    <property type="entry name" value="VSR Endonuclease"/>
    <property type="match status" value="1"/>
</dbReference>
<dbReference type="InterPro" id="IPR011335">
    <property type="entry name" value="Restrct_endonuc-II-like"/>
</dbReference>
<evidence type="ECO:0000313" key="3">
    <source>
        <dbReference type="EMBL" id="SUX41752.1"/>
    </source>
</evidence>
<dbReference type="Proteomes" id="UP000185725">
    <property type="component" value="Unassembled WGS sequence"/>
</dbReference>
<protein>
    <submittedName>
        <fullName evidence="2">ATP-dependent helicase HrpA</fullName>
    </submittedName>
    <submittedName>
        <fullName evidence="3">DNA G:T-mismatch repair endonuclease</fullName>
    </submittedName>
</protein>
<dbReference type="RefSeq" id="WP_228421454.1">
    <property type="nucleotide sequence ID" value="NZ_CP033929.1"/>
</dbReference>
<evidence type="ECO:0000313" key="4">
    <source>
        <dbReference type="Proteomes" id="UP000185725"/>
    </source>
</evidence>
<dbReference type="GeneID" id="303675297"/>
<name>A0A381F6L9_9FLAO</name>
<keyword evidence="3" id="KW-0540">Nuclease</keyword>
<accession>A0A381F6L9</accession>
<evidence type="ECO:0000313" key="5">
    <source>
        <dbReference type="Proteomes" id="UP000255231"/>
    </source>
</evidence>
<evidence type="ECO:0000313" key="2">
    <source>
        <dbReference type="EMBL" id="SIR16007.1"/>
    </source>
</evidence>
<keyword evidence="3" id="KW-0255">Endonuclease</keyword>
<dbReference type="PANTHER" id="PTHR38590:SF1">
    <property type="entry name" value="BLL0828 PROTEIN"/>
    <property type="match status" value="1"/>
</dbReference>
<dbReference type="PANTHER" id="PTHR38590">
    <property type="entry name" value="BLL0828 PROTEIN"/>
    <property type="match status" value="1"/>
</dbReference>
<dbReference type="AlphaFoldDB" id="A0A381F6L9"/>
<sequence length="137" mass="15954">MKKLKPNYDDGMWKGAPSSSFLKSQSLRNNETKAEKILWEKLRSNQLKGHKFRRQHPISLFIADFYCHQLKLIIEVDGEYHNAPEQIKKDDERTQSLQDNGMKIIRFTNCEIENNIGKVITQIGLIIDAITLEKNPK</sequence>